<dbReference type="CDD" id="cd13399">
    <property type="entry name" value="Slt35-like"/>
    <property type="match status" value="1"/>
</dbReference>
<dbReference type="Gene3D" id="1.10.530.10">
    <property type="match status" value="1"/>
</dbReference>
<dbReference type="EMBL" id="QZVS01000048">
    <property type="protein sequence ID" value="RJT91347.1"/>
    <property type="molecule type" value="Genomic_DNA"/>
</dbReference>
<reference evidence="4 5" key="1">
    <citation type="submission" date="2018-09" db="EMBL/GenBank/DDBJ databases">
        <title>Novel species of Cryobacterium.</title>
        <authorList>
            <person name="Liu Q."/>
            <person name="Xin Y.-H."/>
        </authorList>
    </citation>
    <scope>NUCLEOTIDE SEQUENCE [LARGE SCALE GENOMIC DNA]</scope>
    <source>
        <strain evidence="4 5">Hh39</strain>
    </source>
</reference>
<dbReference type="SUPFAM" id="SSF53955">
    <property type="entry name" value="Lysozyme-like"/>
    <property type="match status" value="1"/>
</dbReference>
<dbReference type="InterPro" id="IPR023346">
    <property type="entry name" value="Lysozyme-like_dom_sf"/>
</dbReference>
<dbReference type="AlphaFoldDB" id="A0A3A5MMK7"/>
<feature type="transmembrane region" description="Helical" evidence="2">
    <location>
        <begin position="29"/>
        <end position="53"/>
    </location>
</feature>
<keyword evidence="2" id="KW-0472">Membrane</keyword>
<organism evidence="4 5">
    <name type="scientific">Cryobacterium melibiosiphilum</name>
    <dbReference type="NCBI Taxonomy" id="995039"/>
    <lineage>
        <taxon>Bacteria</taxon>
        <taxon>Bacillati</taxon>
        <taxon>Actinomycetota</taxon>
        <taxon>Actinomycetes</taxon>
        <taxon>Micrococcales</taxon>
        <taxon>Microbacteriaceae</taxon>
        <taxon>Cryobacterium</taxon>
    </lineage>
</organism>
<dbReference type="PANTHER" id="PTHR30163">
    <property type="entry name" value="MEMBRANE-BOUND LYTIC MUREIN TRANSGLYCOSYLASE B"/>
    <property type="match status" value="1"/>
</dbReference>
<name>A0A3A5MMK7_9MICO</name>
<sequence>MLAGVAPEHPSSDCPDTEPASGNRAWSPWPVVVTLGVALLGVASVLAAVLLTVTPPDVAVASASASATDAPAPNPTPSPVPSRRETPISIADLADPEWVERMAEKAAIPPRALAAYAGAALSVQQTHPHCGLGWNTLAAIGHVETEHGSIFGGSLSVAGVATPAIVGVELSGNGVDAIADTDDGRFDGDPTCDRAVGPMQFIPSTWAQFAQDGNGDGITDIHQIDDAALTAAHYLCAAGRSLHLDENWIAAVGAYNSSTEYNNRVAAAASHYASLV</sequence>
<dbReference type="Pfam" id="PF13406">
    <property type="entry name" value="SLT_2"/>
    <property type="match status" value="1"/>
</dbReference>
<evidence type="ECO:0000313" key="4">
    <source>
        <dbReference type="EMBL" id="RJT91347.1"/>
    </source>
</evidence>
<feature type="region of interest" description="Disordered" evidence="1">
    <location>
        <begin position="63"/>
        <end position="85"/>
    </location>
</feature>
<keyword evidence="2" id="KW-0812">Transmembrane</keyword>
<proteinExistence type="predicted"/>
<gene>
    <name evidence="4" type="ORF">D6T64_01995</name>
</gene>
<evidence type="ECO:0000256" key="2">
    <source>
        <dbReference type="SAM" id="Phobius"/>
    </source>
</evidence>
<keyword evidence="5" id="KW-1185">Reference proteome</keyword>
<protein>
    <recommendedName>
        <fullName evidence="3">Transglycosylase SLT domain-containing protein</fullName>
    </recommendedName>
</protein>
<dbReference type="PANTHER" id="PTHR30163:SF8">
    <property type="entry name" value="LYTIC MUREIN TRANSGLYCOSYLASE"/>
    <property type="match status" value="1"/>
</dbReference>
<evidence type="ECO:0000313" key="5">
    <source>
        <dbReference type="Proteomes" id="UP000272015"/>
    </source>
</evidence>
<feature type="region of interest" description="Disordered" evidence="1">
    <location>
        <begin position="1"/>
        <end position="25"/>
    </location>
</feature>
<dbReference type="GO" id="GO:0009253">
    <property type="term" value="P:peptidoglycan catabolic process"/>
    <property type="evidence" value="ECO:0007669"/>
    <property type="project" value="TreeGrafter"/>
</dbReference>
<dbReference type="OrthoDB" id="9796191at2"/>
<feature type="domain" description="Transglycosylase SLT" evidence="3">
    <location>
        <begin position="195"/>
        <end position="239"/>
    </location>
</feature>
<accession>A0A3A5MMK7</accession>
<dbReference type="InterPro" id="IPR043426">
    <property type="entry name" value="MltB-like"/>
</dbReference>
<keyword evidence="2" id="KW-1133">Transmembrane helix</keyword>
<dbReference type="InterPro" id="IPR031304">
    <property type="entry name" value="SLT_2"/>
</dbReference>
<evidence type="ECO:0000256" key="1">
    <source>
        <dbReference type="SAM" id="MobiDB-lite"/>
    </source>
</evidence>
<dbReference type="GO" id="GO:0008933">
    <property type="term" value="F:peptidoglycan lytic transglycosylase activity"/>
    <property type="evidence" value="ECO:0007669"/>
    <property type="project" value="TreeGrafter"/>
</dbReference>
<evidence type="ECO:0000259" key="3">
    <source>
        <dbReference type="Pfam" id="PF13406"/>
    </source>
</evidence>
<comment type="caution">
    <text evidence="4">The sequence shown here is derived from an EMBL/GenBank/DDBJ whole genome shotgun (WGS) entry which is preliminary data.</text>
</comment>
<dbReference type="Proteomes" id="UP000272015">
    <property type="component" value="Unassembled WGS sequence"/>
</dbReference>